<gene>
    <name evidence="4" type="primary">hslJ</name>
    <name evidence="4" type="ordered locus">CFU_4239</name>
</gene>
<dbReference type="Proteomes" id="UP000008392">
    <property type="component" value="Chromosome"/>
</dbReference>
<reference evidence="4 5" key="2">
    <citation type="journal article" date="2006" name="J. Microbiol. Methods">
        <title>Genomic flank-sequencing of plasposon insertion sites for rapid identification of functional genes.</title>
        <authorList>
            <person name="Leveau J.H."/>
            <person name="Gerards S."/>
            <person name="Fritsche K."/>
            <person name="Zondag G."/>
            <person name="van Veen J.A."/>
        </authorList>
    </citation>
    <scope>NUCLEOTIDE SEQUENCE [LARGE SCALE GENOMIC DNA]</scope>
    <source>
        <strain evidence="4 5">Ter331</strain>
    </source>
</reference>
<accession>G0AED0</accession>
<keyword evidence="1" id="KW-0732">Signal</keyword>
<protein>
    <submittedName>
        <fullName evidence="4">Putative lipoprotein</fullName>
    </submittedName>
</protein>
<dbReference type="PANTHER" id="PTHR35535">
    <property type="entry name" value="HEAT SHOCK PROTEIN HSLJ"/>
    <property type="match status" value="1"/>
</dbReference>
<dbReference type="PANTHER" id="PTHR35535:SF2">
    <property type="entry name" value="DUF306 DOMAIN-CONTAINING PROTEIN"/>
    <property type="match status" value="1"/>
</dbReference>
<evidence type="ECO:0000259" key="2">
    <source>
        <dbReference type="Pfam" id="PF03724"/>
    </source>
</evidence>
<proteinExistence type="predicted"/>
<reference evidence="4 5" key="1">
    <citation type="journal article" date="2004" name="Environ. Microbiol.">
        <title>Phylogeny-function analysis of (meta)genomic libraries: screening for expression of ribosomal RNA genes by large-insert library fluorescent in situ hybridization (LIL-FISH).</title>
        <authorList>
            <person name="Leveau J.H."/>
            <person name="Gerards S."/>
            <person name="de Boer W."/>
            <person name="van Veen J.A."/>
        </authorList>
    </citation>
    <scope>NUCLEOTIDE SEQUENCE [LARGE SCALE GENOMIC DNA]</scope>
    <source>
        <strain evidence="4 5">Ter331</strain>
    </source>
</reference>
<name>G0AED0_COLFT</name>
<dbReference type="Pfam" id="PF03724">
    <property type="entry name" value="META"/>
    <property type="match status" value="1"/>
</dbReference>
<dbReference type="KEGG" id="cfu:CFU_4239"/>
<dbReference type="AlphaFoldDB" id="G0AED0"/>
<dbReference type="Pfam" id="PF14302">
    <property type="entry name" value="DUF4377"/>
    <property type="match status" value="1"/>
</dbReference>
<dbReference type="eggNOG" id="COG3187">
    <property type="taxonomic scope" value="Bacteria"/>
</dbReference>
<sequence length="263" mass="28561">MLAQVCRPAPTHAHGVHMTLASFPRSLIRCLALGASAGLALAACASTQSTASSDAALAASRWELTSWTGHTVPHGDNGEPVILNFSQENGKGRVSGRAGCNQFSAPYSVRGPGQLTIVEAVTTRMACPEPAMQFEADFLDKLQAVDQYKIAGQQLEMKTLDGQTLSFHAREKPGAAAKIKFVYVASQKVPCSAGVMRTTCLQIRERKEDPWQLWYGNIQGFNFEPGIAYRLRILEEQVANPPADASSIKWTLDMVVEQEVVKK</sequence>
<evidence type="ECO:0000259" key="3">
    <source>
        <dbReference type="Pfam" id="PF14302"/>
    </source>
</evidence>
<feature type="chain" id="PRO_5003396577" evidence="1">
    <location>
        <begin position="43"/>
        <end position="263"/>
    </location>
</feature>
<evidence type="ECO:0000313" key="5">
    <source>
        <dbReference type="Proteomes" id="UP000008392"/>
    </source>
</evidence>
<feature type="domain" description="DUF4377" evidence="3">
    <location>
        <begin position="183"/>
        <end position="258"/>
    </location>
</feature>
<dbReference type="HOGENOM" id="CLU_063818_1_0_4"/>
<dbReference type="InterPro" id="IPR053147">
    <property type="entry name" value="Hsp_HslJ-like"/>
</dbReference>
<evidence type="ECO:0000313" key="4">
    <source>
        <dbReference type="EMBL" id="AEK64060.1"/>
    </source>
</evidence>
<keyword evidence="4" id="KW-0449">Lipoprotein</keyword>
<dbReference type="InterPro" id="IPR005184">
    <property type="entry name" value="DUF306_Meta_HslJ"/>
</dbReference>
<dbReference type="STRING" id="1005048.CFU_4239"/>
<dbReference type="EMBL" id="CP002745">
    <property type="protein sequence ID" value="AEK64060.1"/>
    <property type="molecule type" value="Genomic_DNA"/>
</dbReference>
<dbReference type="InterPro" id="IPR025485">
    <property type="entry name" value="DUF4377"/>
</dbReference>
<reference evidence="4 5" key="3">
    <citation type="journal article" date="2008" name="FEMS Microbiol. Ecol.">
        <title>Identification and characterization of genes underlying chitinolysis in Collimonas fungivorans Ter331.</title>
        <authorList>
            <person name="Fritsche K."/>
            <person name="de Boer W."/>
            <person name="Gerards S."/>
            <person name="van den Berg M."/>
            <person name="van Veen J.A."/>
            <person name="Leveau J.H."/>
        </authorList>
    </citation>
    <scope>NUCLEOTIDE SEQUENCE [LARGE SCALE GENOMIC DNA]</scope>
    <source>
        <strain evidence="4 5">Ter331</strain>
    </source>
</reference>
<dbReference type="InterPro" id="IPR038670">
    <property type="entry name" value="HslJ-like_sf"/>
</dbReference>
<organism evidence="4 5">
    <name type="scientific">Collimonas fungivorans (strain Ter331)</name>
    <dbReference type="NCBI Taxonomy" id="1005048"/>
    <lineage>
        <taxon>Bacteria</taxon>
        <taxon>Pseudomonadati</taxon>
        <taxon>Pseudomonadota</taxon>
        <taxon>Betaproteobacteria</taxon>
        <taxon>Burkholderiales</taxon>
        <taxon>Oxalobacteraceae</taxon>
        <taxon>Collimonas</taxon>
    </lineage>
</organism>
<keyword evidence="5" id="KW-1185">Reference proteome</keyword>
<reference evidence="4 5" key="4">
    <citation type="journal article" date="2010" name="Environ. Microbiol.">
        <title>The bacterial genus Collimonas: mycophagy, weathering and other adaptive solutions to life in oligotrophic soil environments.</title>
        <authorList>
            <person name="Leveau J.H."/>
            <person name="Uroz S."/>
            <person name="de Boer W."/>
        </authorList>
    </citation>
    <scope>NUCLEOTIDE SEQUENCE [LARGE SCALE GENOMIC DNA]</scope>
    <source>
        <strain evidence="4 5">Ter331</strain>
    </source>
</reference>
<reference evidence="4 5" key="5">
    <citation type="journal article" date="2011" name="ISME J.">
        <title>Dual transcriptional profiling of a bacterial/fungal confrontation: Collimonas fungivorans versus Aspergillus niger.</title>
        <authorList>
            <person name="Mela F."/>
            <person name="Fritsche K."/>
            <person name="de Boer W."/>
            <person name="van Veen J.A."/>
            <person name="de Graaff L.H."/>
            <person name="van den Berg M."/>
            <person name="Leveau J.H."/>
        </authorList>
    </citation>
    <scope>NUCLEOTIDE SEQUENCE [LARGE SCALE GENOMIC DNA]</scope>
    <source>
        <strain evidence="4 5">Ter331</strain>
    </source>
</reference>
<dbReference type="Gene3D" id="2.40.128.270">
    <property type="match status" value="1"/>
</dbReference>
<feature type="signal peptide" evidence="1">
    <location>
        <begin position="1"/>
        <end position="42"/>
    </location>
</feature>
<evidence type="ECO:0000256" key="1">
    <source>
        <dbReference type="SAM" id="SignalP"/>
    </source>
</evidence>
<reference evidence="5" key="6">
    <citation type="submission" date="2011-05" db="EMBL/GenBank/DDBJ databases">
        <title>Complete sequence of Collimonas fungivorans Ter331.</title>
        <authorList>
            <person name="Leveau J.H."/>
        </authorList>
    </citation>
    <scope>NUCLEOTIDE SEQUENCE [LARGE SCALE GENOMIC DNA]</scope>
    <source>
        <strain evidence="5">Ter331</strain>
    </source>
</reference>
<feature type="domain" description="DUF306" evidence="2">
    <location>
        <begin position="55"/>
        <end position="166"/>
    </location>
</feature>